<gene>
    <name evidence="3" type="ORF">WN48_07266</name>
</gene>
<evidence type="ECO:0000313" key="3">
    <source>
        <dbReference type="EMBL" id="OAD62395.1"/>
    </source>
</evidence>
<dbReference type="PANTHER" id="PTHR13015:SF0">
    <property type="entry name" value="WASH COMPLEX SUBUNIT 3"/>
    <property type="match status" value="1"/>
</dbReference>
<dbReference type="GO" id="GO:0071203">
    <property type="term" value="C:WASH complex"/>
    <property type="evidence" value="ECO:0007669"/>
    <property type="project" value="InterPro"/>
</dbReference>
<dbReference type="Pfam" id="PF10152">
    <property type="entry name" value="CCDC53"/>
    <property type="match status" value="1"/>
</dbReference>
<dbReference type="GO" id="GO:0006887">
    <property type="term" value="P:exocytosis"/>
    <property type="evidence" value="ECO:0007669"/>
    <property type="project" value="TreeGrafter"/>
</dbReference>
<dbReference type="Proteomes" id="UP000250275">
    <property type="component" value="Unassembled WGS sequence"/>
</dbReference>
<sequence length="282" mass="31782">MNDYKIPIIEPTIDCTKVPPINQKRTISFINHFIVHTVTFLNKFSLSCEERLLEFEYKLQRIEASLEILESWLSSVPGLEQDEDAKSTIENTDYNQEEKTTSEIDEHDSIKQNEPKDTQTEKQSVNKDPRYENYLKLMHVGVPKEAVKLKMSQEGLDPSILECSGSSQKDIIISTNQAFIEFQTRAIFIFEQSQVGYARSELRPGSSPLCAIRATVVSTRHSPLLTDTQASCPTHVSTMSSKENNEVAVEKVTENDKASGDAKCEIKGMKRPAEVSCLAFPT</sequence>
<dbReference type="EMBL" id="KQ759870">
    <property type="protein sequence ID" value="OAD62395.1"/>
    <property type="molecule type" value="Genomic_DNA"/>
</dbReference>
<keyword evidence="4" id="KW-1185">Reference proteome</keyword>
<comment type="similarity">
    <text evidence="1">Belongs to the CCDC53 family.</text>
</comment>
<organism evidence="3 4">
    <name type="scientific">Eufriesea mexicana</name>
    <dbReference type="NCBI Taxonomy" id="516756"/>
    <lineage>
        <taxon>Eukaryota</taxon>
        <taxon>Metazoa</taxon>
        <taxon>Ecdysozoa</taxon>
        <taxon>Arthropoda</taxon>
        <taxon>Hexapoda</taxon>
        <taxon>Insecta</taxon>
        <taxon>Pterygota</taxon>
        <taxon>Neoptera</taxon>
        <taxon>Endopterygota</taxon>
        <taxon>Hymenoptera</taxon>
        <taxon>Apocrita</taxon>
        <taxon>Aculeata</taxon>
        <taxon>Apoidea</taxon>
        <taxon>Anthophila</taxon>
        <taxon>Apidae</taxon>
        <taxon>Eufriesea</taxon>
    </lineage>
</organism>
<evidence type="ECO:0000256" key="1">
    <source>
        <dbReference type="ARBA" id="ARBA00006290"/>
    </source>
</evidence>
<reference evidence="3 4" key="1">
    <citation type="submission" date="2015-07" db="EMBL/GenBank/DDBJ databases">
        <title>The genome of Eufriesea mexicana.</title>
        <authorList>
            <person name="Pan H."/>
            <person name="Kapheim K."/>
        </authorList>
    </citation>
    <scope>NUCLEOTIDE SEQUENCE [LARGE SCALE GENOMIC DNA]</scope>
    <source>
        <strain evidence="3">0111107269</strain>
        <tissue evidence="3">Whole body</tissue>
    </source>
</reference>
<dbReference type="OrthoDB" id="268027at2759"/>
<name>A0A310SMC1_9HYME</name>
<evidence type="ECO:0000256" key="2">
    <source>
        <dbReference type="SAM" id="MobiDB-lite"/>
    </source>
</evidence>
<dbReference type="Gene3D" id="1.20.5.110">
    <property type="match status" value="1"/>
</dbReference>
<protein>
    <submittedName>
        <fullName evidence="3">WASH complex subunit CCDC53</fullName>
    </submittedName>
</protein>
<dbReference type="InterPro" id="IPR019309">
    <property type="entry name" value="WASHC3"/>
</dbReference>
<dbReference type="PANTHER" id="PTHR13015">
    <property type="entry name" value="PROTEIN AD-016-RELATED"/>
    <property type="match status" value="1"/>
</dbReference>
<accession>A0A310SMC1</accession>
<evidence type="ECO:0000313" key="4">
    <source>
        <dbReference type="Proteomes" id="UP000250275"/>
    </source>
</evidence>
<proteinExistence type="inferred from homology"/>
<feature type="compositionally biased region" description="Basic and acidic residues" evidence="2">
    <location>
        <begin position="96"/>
        <end position="128"/>
    </location>
</feature>
<dbReference type="GO" id="GO:0030041">
    <property type="term" value="P:actin filament polymerization"/>
    <property type="evidence" value="ECO:0007669"/>
    <property type="project" value="TreeGrafter"/>
</dbReference>
<feature type="region of interest" description="Disordered" evidence="2">
    <location>
        <begin position="83"/>
        <end position="128"/>
    </location>
</feature>
<dbReference type="AlphaFoldDB" id="A0A310SMC1"/>